<dbReference type="Pfam" id="PF01535">
    <property type="entry name" value="PPR"/>
    <property type="match status" value="1"/>
</dbReference>
<evidence type="ECO:0000256" key="1">
    <source>
        <dbReference type="ARBA" id="ARBA00022737"/>
    </source>
</evidence>
<dbReference type="Gene3D" id="1.25.40.10">
    <property type="entry name" value="Tetratricopeptide repeat domain"/>
    <property type="match status" value="1"/>
</dbReference>
<dbReference type="InterPro" id="IPR046848">
    <property type="entry name" value="E_motif"/>
</dbReference>
<reference evidence="4" key="1">
    <citation type="submission" date="2018-02" db="EMBL/GenBank/DDBJ databases">
        <title>Rhizophora mucronata_Transcriptome.</title>
        <authorList>
            <person name="Meera S.P."/>
            <person name="Sreeshan A."/>
            <person name="Augustine A."/>
        </authorList>
    </citation>
    <scope>NUCLEOTIDE SEQUENCE</scope>
    <source>
        <tissue evidence="4">Leaf</tissue>
    </source>
</reference>
<organism evidence="4">
    <name type="scientific">Rhizophora mucronata</name>
    <name type="common">Asiatic mangrove</name>
    <dbReference type="NCBI Taxonomy" id="61149"/>
    <lineage>
        <taxon>Eukaryota</taxon>
        <taxon>Viridiplantae</taxon>
        <taxon>Streptophyta</taxon>
        <taxon>Embryophyta</taxon>
        <taxon>Tracheophyta</taxon>
        <taxon>Spermatophyta</taxon>
        <taxon>Magnoliopsida</taxon>
        <taxon>eudicotyledons</taxon>
        <taxon>Gunneridae</taxon>
        <taxon>Pentapetalae</taxon>
        <taxon>rosids</taxon>
        <taxon>fabids</taxon>
        <taxon>Malpighiales</taxon>
        <taxon>Rhizophoraceae</taxon>
        <taxon>Rhizophora</taxon>
    </lineage>
</organism>
<sequence>MPEKNTVTWNSMIFGYANHGRCNEAIELFNYMEKVEEKKLNHLTFTAVLTACCHAGMVELGKSLFLLMQEKYTIVPRLEHYACMVDLLGKAGKLYEAYDMIKMMPIQPDLFVWGALLGACRIHGNIDLGEIAARHLGALEPGNAGNKLLLSNLYAGAGSWENFARSKMMLKRNKLRNFSGCSWIESS</sequence>
<feature type="repeat" description="PPR" evidence="3">
    <location>
        <begin position="5"/>
        <end position="39"/>
    </location>
</feature>
<dbReference type="InterPro" id="IPR046960">
    <property type="entry name" value="PPR_At4g14850-like_plant"/>
</dbReference>
<dbReference type="PANTHER" id="PTHR47926">
    <property type="entry name" value="PENTATRICOPEPTIDE REPEAT-CONTAINING PROTEIN"/>
    <property type="match status" value="1"/>
</dbReference>
<dbReference type="GO" id="GO:0009451">
    <property type="term" value="P:RNA modification"/>
    <property type="evidence" value="ECO:0007669"/>
    <property type="project" value="InterPro"/>
</dbReference>
<dbReference type="InterPro" id="IPR002885">
    <property type="entry name" value="PPR_rpt"/>
</dbReference>
<proteinExistence type="inferred from homology"/>
<dbReference type="FunFam" id="1.25.40.10:FF:000212">
    <property type="entry name" value="Pentatricopeptide repeat-containing protein At2g03380, mitochondrial"/>
    <property type="match status" value="1"/>
</dbReference>
<dbReference type="PROSITE" id="PS51375">
    <property type="entry name" value="PPR"/>
    <property type="match status" value="1"/>
</dbReference>
<dbReference type="NCBIfam" id="TIGR00756">
    <property type="entry name" value="PPR"/>
    <property type="match status" value="2"/>
</dbReference>
<keyword evidence="1" id="KW-0677">Repeat</keyword>
<dbReference type="PANTHER" id="PTHR47926:SF487">
    <property type="entry name" value="REPEAT (TPR)-LIKE SUPERFAMILY PROTEIN, PUTATIVE-RELATED"/>
    <property type="match status" value="1"/>
</dbReference>
<comment type="similarity">
    <text evidence="2">Belongs to the PPR family. PCMP-E subfamily.</text>
</comment>
<dbReference type="Pfam" id="PF20431">
    <property type="entry name" value="E_motif"/>
    <property type="match status" value="1"/>
</dbReference>
<name>A0A2P2IPF5_RHIMU</name>
<dbReference type="Pfam" id="PF13041">
    <property type="entry name" value="PPR_2"/>
    <property type="match status" value="1"/>
</dbReference>
<evidence type="ECO:0000256" key="2">
    <source>
        <dbReference type="ARBA" id="ARBA00061659"/>
    </source>
</evidence>
<dbReference type="GO" id="GO:0003723">
    <property type="term" value="F:RNA binding"/>
    <property type="evidence" value="ECO:0007669"/>
    <property type="project" value="InterPro"/>
</dbReference>
<accession>A0A2P2IPF5</accession>
<evidence type="ECO:0000256" key="3">
    <source>
        <dbReference type="PROSITE-ProRule" id="PRU00708"/>
    </source>
</evidence>
<protein>
    <recommendedName>
        <fullName evidence="5">Pentatricopeptide repeat-containing protein</fullName>
    </recommendedName>
</protein>
<dbReference type="InterPro" id="IPR011990">
    <property type="entry name" value="TPR-like_helical_dom_sf"/>
</dbReference>
<evidence type="ECO:0008006" key="5">
    <source>
        <dbReference type="Google" id="ProtNLM"/>
    </source>
</evidence>
<evidence type="ECO:0000313" key="4">
    <source>
        <dbReference type="EMBL" id="MBW83082.1"/>
    </source>
</evidence>
<dbReference type="EMBL" id="GGEC01002599">
    <property type="protein sequence ID" value="MBW83082.1"/>
    <property type="molecule type" value="Transcribed_RNA"/>
</dbReference>
<dbReference type="AlphaFoldDB" id="A0A2P2IPF5"/>